<sequence>MKSMHATALAVAFCCVPALSAHATDAAPIRIAAEVPYRAEVGGELIRQECAFGRDLSSSIVRHAGGRVVVAAAGEDAGRRLDIVVTKAHAAGGGPFQDRSGGASMAN</sequence>
<evidence type="ECO:0000256" key="1">
    <source>
        <dbReference type="SAM" id="SignalP"/>
    </source>
</evidence>
<gene>
    <name evidence="2" type="ORF">U4I38_01300</name>
</gene>
<feature type="chain" id="PRO_5042533953" evidence="1">
    <location>
        <begin position="24"/>
        <end position="107"/>
    </location>
</feature>
<organism evidence="2 3">
    <name type="scientific">Stenotrophomonas maltophilia</name>
    <name type="common">Pseudomonas maltophilia</name>
    <name type="synonym">Xanthomonas maltophilia</name>
    <dbReference type="NCBI Taxonomy" id="40324"/>
    <lineage>
        <taxon>Bacteria</taxon>
        <taxon>Pseudomonadati</taxon>
        <taxon>Pseudomonadota</taxon>
        <taxon>Gammaproteobacteria</taxon>
        <taxon>Lysobacterales</taxon>
        <taxon>Lysobacteraceae</taxon>
        <taxon>Stenotrophomonas</taxon>
        <taxon>Stenotrophomonas maltophilia group</taxon>
    </lineage>
</organism>
<dbReference type="Proteomes" id="UP001288387">
    <property type="component" value="Unassembled WGS sequence"/>
</dbReference>
<comment type="caution">
    <text evidence="2">The sequence shown here is derived from an EMBL/GenBank/DDBJ whole genome shotgun (WGS) entry which is preliminary data.</text>
</comment>
<proteinExistence type="predicted"/>
<keyword evidence="1" id="KW-0732">Signal</keyword>
<dbReference type="RefSeq" id="WP_143567570.1">
    <property type="nucleotide sequence ID" value="NZ_JAKJQX010000008.1"/>
</dbReference>
<dbReference type="AlphaFoldDB" id="A0AAJ2THT6"/>
<reference evidence="2" key="1">
    <citation type="submission" date="2023-12" db="EMBL/GenBank/DDBJ databases">
        <title>'Antibacterial potential of Stenotrophomonas maltophilia cystic fibrosis isolates' (manuscript under preparation).</title>
        <authorList>
            <person name="Crisan C.V."/>
            <person name="Pettis M."/>
            <person name="Goldberg J.B."/>
        </authorList>
    </citation>
    <scope>NUCLEOTIDE SEQUENCE</scope>
    <source>
        <strain evidence="2">CCV129</strain>
    </source>
</reference>
<name>A0AAJ2THT6_STEMA</name>
<protein>
    <submittedName>
        <fullName evidence="2">Uncharacterized protein</fullName>
    </submittedName>
</protein>
<feature type="signal peptide" evidence="1">
    <location>
        <begin position="1"/>
        <end position="23"/>
    </location>
</feature>
<evidence type="ECO:0000313" key="3">
    <source>
        <dbReference type="Proteomes" id="UP001288387"/>
    </source>
</evidence>
<accession>A0AAJ2THT6</accession>
<dbReference type="EMBL" id="JAXRVB010000001">
    <property type="protein sequence ID" value="MDZ5763098.1"/>
    <property type="molecule type" value="Genomic_DNA"/>
</dbReference>
<evidence type="ECO:0000313" key="2">
    <source>
        <dbReference type="EMBL" id="MDZ5763098.1"/>
    </source>
</evidence>